<dbReference type="GO" id="GO:1902657">
    <property type="term" value="P:protein localization to prospore membrane"/>
    <property type="evidence" value="ECO:0007669"/>
    <property type="project" value="InterPro"/>
</dbReference>
<dbReference type="PANTHER" id="PTHR28076:SF1">
    <property type="entry name" value="PROSPORE MEMBRANE ADAPTER PROTEIN SPO71"/>
    <property type="match status" value="1"/>
</dbReference>
<dbReference type="InterPro" id="IPR029217">
    <property type="entry name" value="Spo7_2_N"/>
</dbReference>
<dbReference type="InterPro" id="IPR057379">
    <property type="entry name" value="PH_SPO71"/>
</dbReference>
<evidence type="ECO:0000313" key="4">
    <source>
        <dbReference type="Proteomes" id="UP000190831"/>
    </source>
</evidence>
<evidence type="ECO:0000313" key="3">
    <source>
        <dbReference type="EMBL" id="SCW04271.1"/>
    </source>
</evidence>
<evidence type="ECO:0000259" key="2">
    <source>
        <dbReference type="PROSITE" id="PS50003"/>
    </source>
</evidence>
<protein>
    <submittedName>
        <fullName evidence="3">LAFE_0H09846g1_1</fullName>
    </submittedName>
</protein>
<dbReference type="OMA" id="GKSMVFM"/>
<dbReference type="AlphaFoldDB" id="A0A1G4MKB2"/>
<dbReference type="STRING" id="4955.A0A1G4MKB2"/>
<feature type="compositionally biased region" description="Basic and acidic residues" evidence="1">
    <location>
        <begin position="116"/>
        <end position="131"/>
    </location>
</feature>
<dbReference type="GO" id="GO:0005628">
    <property type="term" value="C:prospore membrane"/>
    <property type="evidence" value="ECO:0007669"/>
    <property type="project" value="TreeGrafter"/>
</dbReference>
<dbReference type="SMART" id="SM01316">
    <property type="entry name" value="Spo7_2_N"/>
    <property type="match status" value="1"/>
</dbReference>
<dbReference type="OrthoDB" id="5579281at2759"/>
<feature type="region of interest" description="Disordered" evidence="1">
    <location>
        <begin position="113"/>
        <end position="177"/>
    </location>
</feature>
<reference evidence="3 4" key="1">
    <citation type="submission" date="2016-03" db="EMBL/GenBank/DDBJ databases">
        <authorList>
            <person name="Devillers H."/>
        </authorList>
    </citation>
    <scope>NUCLEOTIDE SEQUENCE [LARGE SCALE GENOMIC DNA]</scope>
    <source>
        <strain evidence="3">CBS 6772</strain>
    </source>
</reference>
<evidence type="ECO:0000256" key="1">
    <source>
        <dbReference type="SAM" id="MobiDB-lite"/>
    </source>
</evidence>
<keyword evidence="4" id="KW-1185">Reference proteome</keyword>
<dbReference type="SUPFAM" id="SSF50729">
    <property type="entry name" value="PH domain-like"/>
    <property type="match status" value="2"/>
</dbReference>
<dbReference type="InterPro" id="IPR001849">
    <property type="entry name" value="PH_domain"/>
</dbReference>
<dbReference type="EMBL" id="LT598491">
    <property type="protein sequence ID" value="SCW04271.1"/>
    <property type="molecule type" value="Genomic_DNA"/>
</dbReference>
<dbReference type="PANTHER" id="PTHR28076">
    <property type="entry name" value="SPORULATION-SPECIFIC PROTEIN 71"/>
    <property type="match status" value="1"/>
</dbReference>
<feature type="domain" description="PH" evidence="2">
    <location>
        <begin position="1004"/>
        <end position="1199"/>
    </location>
</feature>
<dbReference type="Pfam" id="PF15404">
    <property type="entry name" value="PH_4"/>
    <property type="match status" value="1"/>
</dbReference>
<dbReference type="InterPro" id="IPR040345">
    <property type="entry name" value="Mug56/Spo71"/>
</dbReference>
<dbReference type="Proteomes" id="UP000190831">
    <property type="component" value="Chromosome H"/>
</dbReference>
<dbReference type="PROSITE" id="PS50003">
    <property type="entry name" value="PH_DOMAIN"/>
    <property type="match status" value="1"/>
</dbReference>
<dbReference type="SMART" id="SM00233">
    <property type="entry name" value="PH"/>
    <property type="match status" value="2"/>
</dbReference>
<dbReference type="Pfam" id="PF15407">
    <property type="entry name" value="Spo7_2_N"/>
    <property type="match status" value="1"/>
</dbReference>
<organism evidence="3 4">
    <name type="scientific">Lachancea fermentati</name>
    <name type="common">Zygosaccharomyces fermentati</name>
    <dbReference type="NCBI Taxonomy" id="4955"/>
    <lineage>
        <taxon>Eukaryota</taxon>
        <taxon>Fungi</taxon>
        <taxon>Dikarya</taxon>
        <taxon>Ascomycota</taxon>
        <taxon>Saccharomycotina</taxon>
        <taxon>Saccharomycetes</taxon>
        <taxon>Saccharomycetales</taxon>
        <taxon>Saccharomycetaceae</taxon>
        <taxon>Lachancea</taxon>
    </lineage>
</organism>
<accession>A0A1G4MKB2</accession>
<dbReference type="Pfam" id="PF23207">
    <property type="entry name" value="PH_SPO71"/>
    <property type="match status" value="1"/>
</dbReference>
<proteinExistence type="predicted"/>
<sequence length="1211" mass="139229">MAYGIEQCVRIAINRDEFVEYVRENFVSQARSSAAASIHTFTIPKPSFTAFRLIYASPVEISQSSRTVLLGGVPNLWYVQHENNVLRSIYSFAYTKLRRRVHKVNRYVSTMSSSYREADDSNHRAPVDDAQKLPLRSRKLRNRSEEAAEAMNDVNMSPPAPLASQGSQGSHDRLRKRTKTMACTSELMEGSNRGNMRLRDRNTISFGLNPREAHPTEIDSITTGCIDEADETEEYDSDENSCQFHTTDDETSSLLTVEPETISPISPQTIINLSPQNGIKNSPEVLEMPALKFAKSSKSTVRFKDNLESAPALSVGSSTFPLPSQSDHSCDEIDTFESSLLQLPTVDLKPTATSHEATRLTLMKPDPRKLEAQELEMISKLESRHRVLKEVHTVFSKTGRKLRLGRVHKDVSRAIDYDFNLSQKFFKKYKAGEIVKIERMLVMVKSAVNARESPLSFSEAEPVDTRVLERWKEYIVVARTTGNSRAPVYMQFYHTRNIPKQKASCQSSKEYSANSMDFLLDRSCIVGFYSTLDKTIHILKSSHRKVESRNGSIEEEEKFPFKVYILRCCTTLSAGSWMSFLQKSIGQKPEVKKISIHLPEVDATLSLPLTPEVRKELDRKADQESDELEVVFLPRGYKVMLFPLLRYFEIVVREKMIESGFSDQVREWEHANILMGLCWKHYDRLEWCFGDQYDLLLGTFALNASHLLEYRPLTHYPRSAQLEDGQISIEPAPIEGFLVRCTNRYGQEKSGLFKKNYSRFCYFFCCDGLLFFMRAFKSFPPLPENGLDAYEDCVNDTEKLSKLLKTIPPVFEQNPYQLDLDSHIEWLNTHLTPKEFKRRDNYAFACMRRRIAQVIKAEGVIDLRNVRSVFKVDEKDLIDSEVRYTVLNNANNFIWKTNKSVTETVRSTFVIEMKNGTVMKLLAPSPQIADEWVQRLTRLSQHWSARRKQDLQTMWDVKVANLRNLKIDESEESNISEDTPKWITDRGVANDKIFNVTAHAMLRPLIHSGMLYQKPRKHSVFEKYFVVLSPGFLILYECLSRKISGYKHYLTVPIEECYVYSGSTTSMDLLKRDKRFDHLNPDTESLPRAYSDGWKSGEDEPSRCFTLWFGTKRAISNYAGLTKRTANRRNGAGVGRNVPQSDETILEQLPAQIDDNFEKNPGLFRVVSRLGVTGRSMVFMARSRQERDQWVVRIYAELERLKESSDYIEKL</sequence>
<dbReference type="InterPro" id="IPR039486">
    <property type="entry name" value="Mug56/Spo71_PH"/>
</dbReference>
<name>A0A1G4MKB2_LACFM</name>
<gene>
    <name evidence="3" type="ORF">LAFE_0H09846G</name>
</gene>